<dbReference type="CDD" id="cd04661">
    <property type="entry name" value="NUDIX_MRP_L46"/>
    <property type="match status" value="1"/>
</dbReference>
<proteinExistence type="inferred from homology"/>
<feature type="domain" description="Nudix hydrolase" evidence="9">
    <location>
        <begin position="150"/>
        <end position="258"/>
    </location>
</feature>
<keyword evidence="12" id="KW-1185">Reference proteome</keyword>
<evidence type="ECO:0000256" key="1">
    <source>
        <dbReference type="ARBA" id="ARBA00004173"/>
    </source>
</evidence>
<dbReference type="InterPro" id="IPR021757">
    <property type="entry name" value="Ribosomal_mL46_N"/>
</dbReference>
<dbReference type="SUPFAM" id="SSF55811">
    <property type="entry name" value="Nudix"/>
    <property type="match status" value="1"/>
</dbReference>
<dbReference type="EMBL" id="JAZDUA010000811">
    <property type="protein sequence ID" value="KAK7789200.1"/>
    <property type="molecule type" value="Genomic_DNA"/>
</dbReference>
<feature type="domain" description="Large ribosomal subunit protein mL46 N-terminal" evidence="10">
    <location>
        <begin position="37"/>
        <end position="132"/>
    </location>
</feature>
<dbReference type="AlphaFoldDB" id="A0AAN9YTW8"/>
<evidence type="ECO:0000313" key="12">
    <source>
        <dbReference type="Proteomes" id="UP001378592"/>
    </source>
</evidence>
<dbReference type="InterPro" id="IPR015797">
    <property type="entry name" value="NUDIX_hydrolase-like_dom_sf"/>
</dbReference>
<comment type="caution">
    <text evidence="11">The sequence shown here is derived from an EMBL/GenBank/DDBJ whole genome shotgun (WGS) entry which is preliminary data.</text>
</comment>
<dbReference type="Proteomes" id="UP001378592">
    <property type="component" value="Unassembled WGS sequence"/>
</dbReference>
<dbReference type="GO" id="GO:0005743">
    <property type="term" value="C:mitochondrial inner membrane"/>
    <property type="evidence" value="ECO:0007669"/>
    <property type="project" value="UniProtKB-ARBA"/>
</dbReference>
<keyword evidence="4" id="KW-0689">Ribosomal protein</keyword>
<evidence type="ECO:0000256" key="6">
    <source>
        <dbReference type="ARBA" id="ARBA00023274"/>
    </source>
</evidence>
<keyword evidence="6" id="KW-0687">Ribonucleoprotein</keyword>
<name>A0AAN9YTW8_9ORTH</name>
<dbReference type="Gene3D" id="3.90.79.10">
    <property type="entry name" value="Nucleoside Triphosphate Pyrophosphohydrolase"/>
    <property type="match status" value="1"/>
</dbReference>
<keyword evidence="3" id="KW-0809">Transit peptide</keyword>
<dbReference type="PANTHER" id="PTHR13124">
    <property type="entry name" value="39S RIBOSOMAL PROTEIN L46, MITOCHONDRIAL PRECURSOR-RELATED"/>
    <property type="match status" value="1"/>
</dbReference>
<evidence type="ECO:0000259" key="9">
    <source>
        <dbReference type="Pfam" id="PF00293"/>
    </source>
</evidence>
<dbReference type="FunFam" id="3.90.79.10:FF:000018">
    <property type="entry name" value="39S ribosomal protein L46, mitochondrial"/>
    <property type="match status" value="1"/>
</dbReference>
<dbReference type="GO" id="GO:0005762">
    <property type="term" value="C:mitochondrial large ribosomal subunit"/>
    <property type="evidence" value="ECO:0007669"/>
    <property type="project" value="TreeGrafter"/>
</dbReference>
<keyword evidence="5" id="KW-0496">Mitochondrion</keyword>
<accession>A0AAN9YTW8</accession>
<evidence type="ECO:0000256" key="5">
    <source>
        <dbReference type="ARBA" id="ARBA00023128"/>
    </source>
</evidence>
<protein>
    <recommendedName>
        <fullName evidence="7">Large ribosomal subunit protein mL46</fullName>
    </recommendedName>
    <alternativeName>
        <fullName evidence="8">39S ribosomal protein L46, mitochondrial</fullName>
    </alternativeName>
</protein>
<dbReference type="InterPro" id="IPR000086">
    <property type="entry name" value="NUDIX_hydrolase_dom"/>
</dbReference>
<evidence type="ECO:0000313" key="11">
    <source>
        <dbReference type="EMBL" id="KAK7789200.1"/>
    </source>
</evidence>
<dbReference type="Pfam" id="PF00293">
    <property type="entry name" value="NUDIX"/>
    <property type="match status" value="1"/>
</dbReference>
<dbReference type="InterPro" id="IPR040008">
    <property type="entry name" value="Ribosomal_mL46"/>
</dbReference>
<evidence type="ECO:0000259" key="10">
    <source>
        <dbReference type="Pfam" id="PF11788"/>
    </source>
</evidence>
<evidence type="ECO:0000256" key="7">
    <source>
        <dbReference type="ARBA" id="ARBA00035190"/>
    </source>
</evidence>
<evidence type="ECO:0000256" key="4">
    <source>
        <dbReference type="ARBA" id="ARBA00022980"/>
    </source>
</evidence>
<evidence type="ECO:0000256" key="2">
    <source>
        <dbReference type="ARBA" id="ARBA00009070"/>
    </source>
</evidence>
<reference evidence="11 12" key="1">
    <citation type="submission" date="2024-03" db="EMBL/GenBank/DDBJ databases">
        <title>The genome assembly and annotation of the cricket Gryllus longicercus Weissman &amp; Gray.</title>
        <authorList>
            <person name="Szrajer S."/>
            <person name="Gray D."/>
            <person name="Ylla G."/>
        </authorList>
    </citation>
    <scope>NUCLEOTIDE SEQUENCE [LARGE SCALE GENOMIC DNA]</scope>
    <source>
        <strain evidence="11">DAG 2021-001</strain>
        <tissue evidence="11">Whole body minus gut</tissue>
    </source>
</reference>
<gene>
    <name evidence="11" type="ORF">R5R35_014110</name>
</gene>
<dbReference type="Pfam" id="PF11788">
    <property type="entry name" value="MRP-L46"/>
    <property type="match status" value="1"/>
</dbReference>
<evidence type="ECO:0000256" key="3">
    <source>
        <dbReference type="ARBA" id="ARBA00022946"/>
    </source>
</evidence>
<dbReference type="InterPro" id="IPR033650">
    <property type="entry name" value="Ribosomal_mL46_NUDIX"/>
</dbReference>
<dbReference type="GO" id="GO:0003735">
    <property type="term" value="F:structural constituent of ribosome"/>
    <property type="evidence" value="ECO:0007669"/>
    <property type="project" value="InterPro"/>
</dbReference>
<comment type="subcellular location">
    <subcellularLocation>
        <location evidence="1">Mitochondrion</location>
    </subcellularLocation>
</comment>
<comment type="similarity">
    <text evidence="2">Belongs to the mitochondrion-specific ribosomal protein mL46 family.</text>
</comment>
<sequence>MYAKSFASFLRKWSKLPTALQSRGFCSSKPVCAKDVWDLLCAVCLERRPTLTTQLTDLESKFQKLLQDIEFENSYKSDYEVRKEKERKQAELLKKGELDSDTDVTVKTAQDLEDAYQDEFSKFQFAARQTDCDKRKDLKSLDRALDKYLVLVVNQKIGDDYRWILPQGLRENGETMRQTAERVLAERCGTKLQATFLGNAPCGFYKYKYPQSVRSSSKAVGAKVFFFKAWHIGGNVECSKTLIKDFKWLCTEDLNSTLQNDVYYNSVSQFLIVQ</sequence>
<evidence type="ECO:0000256" key="8">
    <source>
        <dbReference type="ARBA" id="ARBA00035534"/>
    </source>
</evidence>
<organism evidence="11 12">
    <name type="scientific">Gryllus longicercus</name>
    <dbReference type="NCBI Taxonomy" id="2509291"/>
    <lineage>
        <taxon>Eukaryota</taxon>
        <taxon>Metazoa</taxon>
        <taxon>Ecdysozoa</taxon>
        <taxon>Arthropoda</taxon>
        <taxon>Hexapoda</taxon>
        <taxon>Insecta</taxon>
        <taxon>Pterygota</taxon>
        <taxon>Neoptera</taxon>
        <taxon>Polyneoptera</taxon>
        <taxon>Orthoptera</taxon>
        <taxon>Ensifera</taxon>
        <taxon>Gryllidea</taxon>
        <taxon>Grylloidea</taxon>
        <taxon>Gryllidae</taxon>
        <taxon>Gryllinae</taxon>
        <taxon>Gryllus</taxon>
    </lineage>
</organism>
<dbReference type="PANTHER" id="PTHR13124:SF12">
    <property type="entry name" value="LARGE RIBOSOMAL SUBUNIT PROTEIN ML46"/>
    <property type="match status" value="1"/>
</dbReference>